<reference evidence="3" key="1">
    <citation type="submission" date="2022-07" db="EMBL/GenBank/DDBJ databases">
        <title>Phylogenomic reconstructions and comparative analyses of Kickxellomycotina fungi.</title>
        <authorList>
            <person name="Reynolds N.K."/>
            <person name="Stajich J.E."/>
            <person name="Barry K."/>
            <person name="Grigoriev I.V."/>
            <person name="Crous P."/>
            <person name="Smith M.E."/>
        </authorList>
    </citation>
    <scope>NUCLEOTIDE SEQUENCE</scope>
    <source>
        <strain evidence="3">RSA 567</strain>
    </source>
</reference>
<evidence type="ECO:0000313" key="4">
    <source>
        <dbReference type="Proteomes" id="UP001151582"/>
    </source>
</evidence>
<evidence type="ECO:0000256" key="2">
    <source>
        <dbReference type="SAM" id="SignalP"/>
    </source>
</evidence>
<sequence>MAMNRFQRAWTVLITGLVFALSLLLFQDIPPPSTPRLAHLAPLGDAIALPKGLDRDVTTQVNHFLASSPDHSQLHYILVHRAYPNHDDTHPQVGLIHFYQRHLPSLYQATTPTDRWATHFTDKLMGPIAHAVLDQTYPGHTQLAILYYQMIDETLHYYLRVYYLSAPLERHPLSPELPSCPTTPETSSASGHDYTSPFFTRCANAQVFQSVDYRFPGSTWVTHFTLRNQTITYARFSDVHDFRVMQLPDLDLIQHANSAGSTNRASHALASSTLHSQPGSLLRKFRAPKISQSTIAILPTTRPDSFSLLAAKARQEPDRYRFFLTKLENATNDDDQGQQYLSKDGATTSVNTKSPPAAGQSLWVTSRLLQPSLFTSSDFRALSNQEEYLLQKNPFIATAPMTTLVYFPLMDMVVTLDQVLEQEPVSKIASQDKQHTSVSSSLVESLVLRIYNLQLIDMGEETNVYTMTVNQYGTALVLTTLDHGVMVYQRNSTAISASGVVQRNHVTYDYRTWIPSTPSSWSASVPAFLADSFVAPLLTRFRQVPESRTDPLNWRLTHDWNLRDDIPLESTSMYSTKEEFRCLLLLSTFEDRTELPPNTMQNILLGMLSDGTLAVWDLSVHGQPSILNRLLSRQWPIFLAGNFSRFQ</sequence>
<accession>A0A9W8B735</accession>
<dbReference type="Proteomes" id="UP001151582">
    <property type="component" value="Unassembled WGS sequence"/>
</dbReference>
<keyword evidence="2" id="KW-0732">Signal</keyword>
<dbReference type="AlphaFoldDB" id="A0A9W8B735"/>
<feature type="chain" id="PRO_5040902230" evidence="2">
    <location>
        <begin position="21"/>
        <end position="647"/>
    </location>
</feature>
<protein>
    <submittedName>
        <fullName evidence="3">Uncharacterized protein</fullName>
    </submittedName>
</protein>
<comment type="caution">
    <text evidence="3">The sequence shown here is derived from an EMBL/GenBank/DDBJ whole genome shotgun (WGS) entry which is preliminary data.</text>
</comment>
<evidence type="ECO:0000313" key="3">
    <source>
        <dbReference type="EMBL" id="KAJ1984757.1"/>
    </source>
</evidence>
<keyword evidence="4" id="KW-1185">Reference proteome</keyword>
<organism evidence="3 4">
    <name type="scientific">Dimargaris verticillata</name>
    <dbReference type="NCBI Taxonomy" id="2761393"/>
    <lineage>
        <taxon>Eukaryota</taxon>
        <taxon>Fungi</taxon>
        <taxon>Fungi incertae sedis</taxon>
        <taxon>Zoopagomycota</taxon>
        <taxon>Kickxellomycotina</taxon>
        <taxon>Dimargaritomycetes</taxon>
        <taxon>Dimargaritales</taxon>
        <taxon>Dimargaritaceae</taxon>
        <taxon>Dimargaris</taxon>
    </lineage>
</organism>
<dbReference type="EMBL" id="JANBQB010000011">
    <property type="protein sequence ID" value="KAJ1984757.1"/>
    <property type="molecule type" value="Genomic_DNA"/>
</dbReference>
<name>A0A9W8B735_9FUNG</name>
<feature type="signal peptide" evidence="2">
    <location>
        <begin position="1"/>
        <end position="20"/>
    </location>
</feature>
<dbReference type="OrthoDB" id="5596089at2759"/>
<proteinExistence type="predicted"/>
<feature type="compositionally biased region" description="Polar residues" evidence="1">
    <location>
        <begin position="337"/>
        <end position="354"/>
    </location>
</feature>
<gene>
    <name evidence="3" type="ORF">H4R34_000445</name>
</gene>
<feature type="region of interest" description="Disordered" evidence="1">
    <location>
        <begin position="334"/>
        <end position="356"/>
    </location>
</feature>
<evidence type="ECO:0000256" key="1">
    <source>
        <dbReference type="SAM" id="MobiDB-lite"/>
    </source>
</evidence>